<accession>A0ACB9Y713</accession>
<dbReference type="Proteomes" id="UP001056978">
    <property type="component" value="Chromosome 11"/>
</dbReference>
<dbReference type="EMBL" id="CM043779">
    <property type="protein sequence ID" value="KAI4837480.1"/>
    <property type="molecule type" value="Genomic_DNA"/>
</dbReference>
<name>A0ACB9Y713_PLABR</name>
<evidence type="ECO:0000313" key="2">
    <source>
        <dbReference type="Proteomes" id="UP001056978"/>
    </source>
</evidence>
<reference evidence="1" key="1">
    <citation type="submission" date="2022-06" db="EMBL/GenBank/DDBJ databases">
        <title>The First Complete Genome of the Simian Malaria Parasite Plasmodium brasilianum.</title>
        <authorList>
            <person name="Bajic M."/>
            <person name="Ravishankar S."/>
        </authorList>
    </citation>
    <scope>NUCLEOTIDE SEQUENCE</scope>
    <source>
        <strain evidence="1">Bolivian I</strain>
    </source>
</reference>
<evidence type="ECO:0000313" key="1">
    <source>
        <dbReference type="EMBL" id="KAI4837480.1"/>
    </source>
</evidence>
<gene>
    <name evidence="1" type="ORF">MKS88_003954</name>
</gene>
<proteinExistence type="predicted"/>
<comment type="caution">
    <text evidence="1">The sequence shown here is derived from an EMBL/GenBank/DDBJ whole genome shotgun (WGS) entry which is preliminary data.</text>
</comment>
<sequence>MILLGSFDKVRNNMQIKKKSENRIIDEKITLVDVLPILVLLIVIVVLILVNVYIENKMRVLELFFVLVIISVFYTAVNIIKYIIMEENYSNICHNELSSLIRKLLNMTTLDI</sequence>
<protein>
    <submittedName>
        <fullName evidence="1">Uncharacterized protein</fullName>
    </submittedName>
</protein>
<keyword evidence="2" id="KW-1185">Reference proteome</keyword>
<organism evidence="1 2">
    <name type="scientific">Plasmodium brasilianum</name>
    <dbReference type="NCBI Taxonomy" id="5824"/>
    <lineage>
        <taxon>Eukaryota</taxon>
        <taxon>Sar</taxon>
        <taxon>Alveolata</taxon>
        <taxon>Apicomplexa</taxon>
        <taxon>Aconoidasida</taxon>
        <taxon>Haemosporida</taxon>
        <taxon>Plasmodiidae</taxon>
        <taxon>Plasmodium</taxon>
        <taxon>Plasmodium (Plasmodium)</taxon>
    </lineage>
</organism>